<sequence length="40" mass="4817">MMTEEEKQIGLYMMKTILEVKKNEVRELESIINNLEKDMN</sequence>
<protein>
    <submittedName>
        <fullName evidence="1">Uncharacterized protein</fullName>
    </submittedName>
</protein>
<dbReference type="EMBL" id="BARU01032339">
    <property type="protein sequence ID" value="GAH69913.1"/>
    <property type="molecule type" value="Genomic_DNA"/>
</dbReference>
<gene>
    <name evidence="1" type="ORF">S03H2_51012</name>
</gene>
<name>X1JJK2_9ZZZZ</name>
<organism evidence="1">
    <name type="scientific">marine sediment metagenome</name>
    <dbReference type="NCBI Taxonomy" id="412755"/>
    <lineage>
        <taxon>unclassified sequences</taxon>
        <taxon>metagenomes</taxon>
        <taxon>ecological metagenomes</taxon>
    </lineage>
</organism>
<proteinExistence type="predicted"/>
<comment type="caution">
    <text evidence="1">The sequence shown here is derived from an EMBL/GenBank/DDBJ whole genome shotgun (WGS) entry which is preliminary data.</text>
</comment>
<accession>X1JJK2</accession>
<dbReference type="AlphaFoldDB" id="X1JJK2"/>
<reference evidence="1" key="1">
    <citation type="journal article" date="2014" name="Front. Microbiol.">
        <title>High frequency of phylogenetically diverse reductive dehalogenase-homologous genes in deep subseafloor sedimentary metagenomes.</title>
        <authorList>
            <person name="Kawai M."/>
            <person name="Futagami T."/>
            <person name="Toyoda A."/>
            <person name="Takaki Y."/>
            <person name="Nishi S."/>
            <person name="Hori S."/>
            <person name="Arai W."/>
            <person name="Tsubouchi T."/>
            <person name="Morono Y."/>
            <person name="Uchiyama I."/>
            <person name="Ito T."/>
            <person name="Fujiyama A."/>
            <person name="Inagaki F."/>
            <person name="Takami H."/>
        </authorList>
    </citation>
    <scope>NUCLEOTIDE SEQUENCE</scope>
    <source>
        <strain evidence="1">Expedition CK06-06</strain>
    </source>
</reference>
<evidence type="ECO:0000313" key="1">
    <source>
        <dbReference type="EMBL" id="GAH69913.1"/>
    </source>
</evidence>